<feature type="domain" description="Aminoglycoside phosphotransferase" evidence="1">
    <location>
        <begin position="76"/>
        <end position="243"/>
    </location>
</feature>
<proteinExistence type="predicted"/>
<dbReference type="STRING" id="5364.A0A5C3N1R1"/>
<evidence type="ECO:0000259" key="1">
    <source>
        <dbReference type="Pfam" id="PF01636"/>
    </source>
</evidence>
<feature type="non-terminal residue" evidence="2">
    <location>
        <position position="281"/>
    </location>
</feature>
<dbReference type="OrthoDB" id="5404599at2759"/>
<dbReference type="AlphaFoldDB" id="A0A5C3N1R1"/>
<dbReference type="Pfam" id="PF01636">
    <property type="entry name" value="APH"/>
    <property type="match status" value="1"/>
</dbReference>
<dbReference type="InterPro" id="IPR011009">
    <property type="entry name" value="Kinase-like_dom_sf"/>
</dbReference>
<dbReference type="SUPFAM" id="SSF56112">
    <property type="entry name" value="Protein kinase-like (PK-like)"/>
    <property type="match status" value="1"/>
</dbReference>
<organism evidence="2 3">
    <name type="scientific">Heliocybe sulcata</name>
    <dbReference type="NCBI Taxonomy" id="5364"/>
    <lineage>
        <taxon>Eukaryota</taxon>
        <taxon>Fungi</taxon>
        <taxon>Dikarya</taxon>
        <taxon>Basidiomycota</taxon>
        <taxon>Agaricomycotina</taxon>
        <taxon>Agaricomycetes</taxon>
        <taxon>Gloeophyllales</taxon>
        <taxon>Gloeophyllaceae</taxon>
        <taxon>Heliocybe</taxon>
    </lineage>
</organism>
<dbReference type="PANTHER" id="PTHR21310:SF54">
    <property type="entry name" value="AMINOGLYCOSIDE PHOSPHOTRANSFERASE DOMAIN-CONTAINING PROTEIN"/>
    <property type="match status" value="1"/>
</dbReference>
<sequence>THVDFTDSSFFAKYAALPSIAQVRAEAIRQSPDGIFCPLEHRPPPVFFPDMRLIVKYGAYNTSIAEGQCLWMIHHYLKGAVPVPELYGWRHEGKAVFLYMELVQGVTLKDCWDDLCDADKTSICHDLRAAMQGLRSLRQNPSDTFIGHVGRQRLRDTFFESRGAGPFSSVFDLHEFFAFYPHPHDPFPEDPDPVREKLPDDARIVFIHGDLDKTNIIVSPPAHDGQPSRLVCIIDWHQSGWYPDYWEYCKARRLTVGPPGYEEEWGDRLLPTFLDVFENFH</sequence>
<dbReference type="EMBL" id="ML213523">
    <property type="protein sequence ID" value="TFK47671.1"/>
    <property type="molecule type" value="Genomic_DNA"/>
</dbReference>
<gene>
    <name evidence="2" type="ORF">OE88DRAFT_1614720</name>
</gene>
<dbReference type="InterPro" id="IPR051678">
    <property type="entry name" value="AGP_Transferase"/>
</dbReference>
<accession>A0A5C3N1R1</accession>
<keyword evidence="3" id="KW-1185">Reference proteome</keyword>
<name>A0A5C3N1R1_9AGAM</name>
<dbReference type="Proteomes" id="UP000305948">
    <property type="component" value="Unassembled WGS sequence"/>
</dbReference>
<protein>
    <recommendedName>
        <fullName evidence="1">Aminoglycoside phosphotransferase domain-containing protein</fullName>
    </recommendedName>
</protein>
<evidence type="ECO:0000313" key="3">
    <source>
        <dbReference type="Proteomes" id="UP000305948"/>
    </source>
</evidence>
<dbReference type="PANTHER" id="PTHR21310">
    <property type="entry name" value="AMINOGLYCOSIDE PHOSPHOTRANSFERASE-RELATED-RELATED"/>
    <property type="match status" value="1"/>
</dbReference>
<feature type="non-terminal residue" evidence="2">
    <location>
        <position position="1"/>
    </location>
</feature>
<dbReference type="InterPro" id="IPR002575">
    <property type="entry name" value="Aminoglycoside_PTrfase"/>
</dbReference>
<reference evidence="2 3" key="1">
    <citation type="journal article" date="2019" name="Nat. Ecol. Evol.">
        <title>Megaphylogeny resolves global patterns of mushroom evolution.</title>
        <authorList>
            <person name="Varga T."/>
            <person name="Krizsan K."/>
            <person name="Foldi C."/>
            <person name="Dima B."/>
            <person name="Sanchez-Garcia M."/>
            <person name="Sanchez-Ramirez S."/>
            <person name="Szollosi G.J."/>
            <person name="Szarkandi J.G."/>
            <person name="Papp V."/>
            <person name="Albert L."/>
            <person name="Andreopoulos W."/>
            <person name="Angelini C."/>
            <person name="Antonin V."/>
            <person name="Barry K.W."/>
            <person name="Bougher N.L."/>
            <person name="Buchanan P."/>
            <person name="Buyck B."/>
            <person name="Bense V."/>
            <person name="Catcheside P."/>
            <person name="Chovatia M."/>
            <person name="Cooper J."/>
            <person name="Damon W."/>
            <person name="Desjardin D."/>
            <person name="Finy P."/>
            <person name="Geml J."/>
            <person name="Haridas S."/>
            <person name="Hughes K."/>
            <person name="Justo A."/>
            <person name="Karasinski D."/>
            <person name="Kautmanova I."/>
            <person name="Kiss B."/>
            <person name="Kocsube S."/>
            <person name="Kotiranta H."/>
            <person name="LaButti K.M."/>
            <person name="Lechner B.E."/>
            <person name="Liimatainen K."/>
            <person name="Lipzen A."/>
            <person name="Lukacs Z."/>
            <person name="Mihaltcheva S."/>
            <person name="Morgado L.N."/>
            <person name="Niskanen T."/>
            <person name="Noordeloos M.E."/>
            <person name="Ohm R.A."/>
            <person name="Ortiz-Santana B."/>
            <person name="Ovrebo C."/>
            <person name="Racz N."/>
            <person name="Riley R."/>
            <person name="Savchenko A."/>
            <person name="Shiryaev A."/>
            <person name="Soop K."/>
            <person name="Spirin V."/>
            <person name="Szebenyi C."/>
            <person name="Tomsovsky M."/>
            <person name="Tulloss R.E."/>
            <person name="Uehling J."/>
            <person name="Grigoriev I.V."/>
            <person name="Vagvolgyi C."/>
            <person name="Papp T."/>
            <person name="Martin F.M."/>
            <person name="Miettinen O."/>
            <person name="Hibbett D.S."/>
            <person name="Nagy L.G."/>
        </authorList>
    </citation>
    <scope>NUCLEOTIDE SEQUENCE [LARGE SCALE GENOMIC DNA]</scope>
    <source>
        <strain evidence="2 3">OMC1185</strain>
    </source>
</reference>
<evidence type="ECO:0000313" key="2">
    <source>
        <dbReference type="EMBL" id="TFK47671.1"/>
    </source>
</evidence>